<sequence length="175" mass="19075">MASERWKLIRSRWSNHWRQMLGVAVLATALAAVCQVLGDSLGGWLGEAERGAYDTMVTTFTDGRGKSSQVVVLTIDQPSLDAIRANPSYARNFGNWPYSRNLWARVVEQLEAEGARAIVFDAVMDERSTDPAMDLAFAQALRDSPVPFFLGVSTHAAAESLPRVDWSAPPPAAPG</sequence>
<gene>
    <name evidence="2" type="ORF">HG543_16870</name>
</gene>
<feature type="domain" description="CHASE2" evidence="1">
    <location>
        <begin position="36"/>
        <end position="146"/>
    </location>
</feature>
<reference evidence="2 3" key="1">
    <citation type="submission" date="2020-04" db="EMBL/GenBank/DDBJ databases">
        <title>Draft genome of Pyxidicoccus fallax type strain.</title>
        <authorList>
            <person name="Whitworth D.E."/>
        </authorList>
    </citation>
    <scope>NUCLEOTIDE SEQUENCE [LARGE SCALE GENOMIC DNA]</scope>
    <source>
        <strain evidence="2 3">DSM 14698</strain>
    </source>
</reference>
<evidence type="ECO:0000259" key="1">
    <source>
        <dbReference type="Pfam" id="PF05226"/>
    </source>
</evidence>
<keyword evidence="3" id="KW-1185">Reference proteome</keyword>
<protein>
    <submittedName>
        <fullName evidence="2">CHASE2 domain-containing protein</fullName>
    </submittedName>
</protein>
<proteinExistence type="predicted"/>
<feature type="non-terminal residue" evidence="2">
    <location>
        <position position="175"/>
    </location>
</feature>
<evidence type="ECO:0000313" key="2">
    <source>
        <dbReference type="EMBL" id="NMO16518.1"/>
    </source>
</evidence>
<dbReference type="Pfam" id="PF05226">
    <property type="entry name" value="CHASE2"/>
    <property type="match status" value="1"/>
</dbReference>
<organism evidence="2 3">
    <name type="scientific">Pyxidicoccus fallax</name>
    <dbReference type="NCBI Taxonomy" id="394095"/>
    <lineage>
        <taxon>Bacteria</taxon>
        <taxon>Pseudomonadati</taxon>
        <taxon>Myxococcota</taxon>
        <taxon>Myxococcia</taxon>
        <taxon>Myxococcales</taxon>
        <taxon>Cystobacterineae</taxon>
        <taxon>Myxococcaceae</taxon>
        <taxon>Pyxidicoccus</taxon>
    </lineage>
</organism>
<evidence type="ECO:0000313" key="3">
    <source>
        <dbReference type="Proteomes" id="UP000518300"/>
    </source>
</evidence>
<name>A0A848LHU9_9BACT</name>
<dbReference type="AlphaFoldDB" id="A0A848LHU9"/>
<dbReference type="InterPro" id="IPR007890">
    <property type="entry name" value="CHASE2"/>
</dbReference>
<dbReference type="EMBL" id="JABBJJ010000069">
    <property type="protein sequence ID" value="NMO16518.1"/>
    <property type="molecule type" value="Genomic_DNA"/>
</dbReference>
<dbReference type="Proteomes" id="UP000518300">
    <property type="component" value="Unassembled WGS sequence"/>
</dbReference>
<dbReference type="RefSeq" id="WP_169345805.1">
    <property type="nucleotide sequence ID" value="NZ_JABBJJ010000069.1"/>
</dbReference>
<comment type="caution">
    <text evidence="2">The sequence shown here is derived from an EMBL/GenBank/DDBJ whole genome shotgun (WGS) entry which is preliminary data.</text>
</comment>
<accession>A0A848LHU9</accession>